<evidence type="ECO:0000256" key="3">
    <source>
        <dbReference type="ARBA" id="ARBA00023237"/>
    </source>
</evidence>
<keyword evidence="2 4" id="KW-0472">Membrane</keyword>
<keyword evidence="5" id="KW-0175">Coiled coil</keyword>
<evidence type="ECO:0000259" key="7">
    <source>
        <dbReference type="PROSITE" id="PS51123"/>
    </source>
</evidence>
<dbReference type="InterPro" id="IPR050330">
    <property type="entry name" value="Bact_OuterMem_StrucFunc"/>
</dbReference>
<organism evidence="8 9">
    <name type="scientific">Porphyromonas asaccharolytica (strain ATCC 25260 / DSM 20707 / BCRC 10618 / CCUG 7834 / JCM 6326 / LMG 13178 / VPI 4198 / B440)</name>
    <name type="common">Bacteroides asaccharolyticus</name>
    <dbReference type="NCBI Taxonomy" id="879243"/>
    <lineage>
        <taxon>Bacteria</taxon>
        <taxon>Pseudomonadati</taxon>
        <taxon>Bacteroidota</taxon>
        <taxon>Bacteroidia</taxon>
        <taxon>Bacteroidales</taxon>
        <taxon>Porphyromonadaceae</taxon>
        <taxon>Porphyromonas</taxon>
    </lineage>
</organism>
<reference evidence="9" key="1">
    <citation type="submission" date="2011-04" db="EMBL/GenBank/DDBJ databases">
        <title>The complete genome of Porphyromonas asaccharolytica DSM 20707.</title>
        <authorList>
            <person name="Lucas S."/>
            <person name="Han J."/>
            <person name="Lapidus A."/>
            <person name="Bruce D."/>
            <person name="Goodwin L."/>
            <person name="Pitluck S."/>
            <person name="Peters L."/>
            <person name="Kyrpides N."/>
            <person name="Mavromatis K."/>
            <person name="Ivanova N."/>
            <person name="Ovchinnikova G."/>
            <person name="Pagani I."/>
            <person name="Lu M."/>
            <person name="Detter J.C."/>
            <person name="Tapia R."/>
            <person name="Han C."/>
            <person name="Land M."/>
            <person name="Hauser L."/>
            <person name="Markowitz V."/>
            <person name="Cheng J.-F."/>
            <person name="Hugenholtz P."/>
            <person name="Woyke T."/>
            <person name="Wu D."/>
            <person name="Gronow S."/>
            <person name="Wellnitz S."/>
            <person name="Brambilla E."/>
            <person name="Klenk H.-P."/>
            <person name="Eisen J.A."/>
        </authorList>
    </citation>
    <scope>NUCLEOTIDE SEQUENCE [LARGE SCALE GENOMIC DNA]</scope>
    <source>
        <strain evidence="9">ATCC 25260 / DSM 20707 / VPI 4198</strain>
    </source>
</reference>
<dbReference type="EMBL" id="CP002689">
    <property type="protein sequence ID" value="AEE13509.1"/>
    <property type="molecule type" value="Genomic_DNA"/>
</dbReference>
<protein>
    <submittedName>
        <fullName evidence="8">OmpA/MotB domain protein</fullName>
    </submittedName>
</protein>
<dbReference type="CDD" id="cd07185">
    <property type="entry name" value="OmpA_C-like"/>
    <property type="match status" value="1"/>
</dbReference>
<keyword evidence="6" id="KW-0812">Transmembrane</keyword>
<accession>F4KNR2</accession>
<evidence type="ECO:0000256" key="4">
    <source>
        <dbReference type="PROSITE-ProRule" id="PRU00473"/>
    </source>
</evidence>
<proteinExistence type="predicted"/>
<sequence length="147" mass="16602">MSKKKIITYIVLVLIGIGFIGDCVNRRQRNKLYRERVEELEQNFNDVKFAKGKADLTREAQLVLCDLAKFMESHSGLKLKLEGHTSEEGDETFNQRLSEARAQAAVDFLISQGVSAERLEAEGKGSTDPIDPDSLEVNRRTEFVVIE</sequence>
<dbReference type="PANTHER" id="PTHR30329">
    <property type="entry name" value="STATOR ELEMENT OF FLAGELLAR MOTOR COMPLEX"/>
    <property type="match status" value="1"/>
</dbReference>
<dbReference type="eggNOG" id="COG2885">
    <property type="taxonomic scope" value="Bacteria"/>
</dbReference>
<dbReference type="Pfam" id="PF00691">
    <property type="entry name" value="OmpA"/>
    <property type="match status" value="1"/>
</dbReference>
<dbReference type="InterPro" id="IPR006664">
    <property type="entry name" value="OMP_bac"/>
</dbReference>
<dbReference type="STRING" id="879243.Poras_1578"/>
<keyword evidence="6" id="KW-1133">Transmembrane helix</keyword>
<feature type="coiled-coil region" evidence="5">
    <location>
        <begin position="23"/>
        <end position="50"/>
    </location>
</feature>
<evidence type="ECO:0000256" key="6">
    <source>
        <dbReference type="SAM" id="Phobius"/>
    </source>
</evidence>
<feature type="domain" description="OmpA-like" evidence="7">
    <location>
        <begin position="36"/>
        <end position="147"/>
    </location>
</feature>
<dbReference type="Gene3D" id="3.30.1330.60">
    <property type="entry name" value="OmpA-like domain"/>
    <property type="match status" value="1"/>
</dbReference>
<dbReference type="RefSeq" id="WP_013760842.1">
    <property type="nucleotide sequence ID" value="NC_015501.1"/>
</dbReference>
<dbReference type="SUPFAM" id="SSF103088">
    <property type="entry name" value="OmpA-like"/>
    <property type="match status" value="1"/>
</dbReference>
<keyword evidence="3" id="KW-0998">Cell outer membrane</keyword>
<dbReference type="GO" id="GO:0009279">
    <property type="term" value="C:cell outer membrane"/>
    <property type="evidence" value="ECO:0007669"/>
    <property type="project" value="UniProtKB-SubCell"/>
</dbReference>
<evidence type="ECO:0000256" key="5">
    <source>
        <dbReference type="SAM" id="Coils"/>
    </source>
</evidence>
<evidence type="ECO:0000313" key="8">
    <source>
        <dbReference type="EMBL" id="AEE13509.1"/>
    </source>
</evidence>
<dbReference type="AlphaFoldDB" id="F4KNR2"/>
<dbReference type="InterPro" id="IPR036737">
    <property type="entry name" value="OmpA-like_sf"/>
</dbReference>
<dbReference type="PRINTS" id="PR01021">
    <property type="entry name" value="OMPADOMAIN"/>
</dbReference>
<dbReference type="Proteomes" id="UP000006545">
    <property type="component" value="Chromosome"/>
</dbReference>
<dbReference type="InterPro" id="IPR006665">
    <property type="entry name" value="OmpA-like"/>
</dbReference>
<dbReference type="KEGG" id="pah:Poras_1578"/>
<dbReference type="HOGENOM" id="CLU_1766321_0_0_10"/>
<dbReference type="PANTHER" id="PTHR30329:SF21">
    <property type="entry name" value="LIPOPROTEIN YIAD-RELATED"/>
    <property type="match status" value="1"/>
</dbReference>
<evidence type="ECO:0000256" key="2">
    <source>
        <dbReference type="ARBA" id="ARBA00023136"/>
    </source>
</evidence>
<dbReference type="OrthoDB" id="1453138at2"/>
<name>F4KNR2_PORAD</name>
<evidence type="ECO:0000313" key="9">
    <source>
        <dbReference type="Proteomes" id="UP000006545"/>
    </source>
</evidence>
<feature type="transmembrane region" description="Helical" evidence="6">
    <location>
        <begin position="6"/>
        <end position="24"/>
    </location>
</feature>
<comment type="subcellular location">
    <subcellularLocation>
        <location evidence="1">Cell outer membrane</location>
    </subcellularLocation>
</comment>
<dbReference type="PROSITE" id="PS51123">
    <property type="entry name" value="OMPA_2"/>
    <property type="match status" value="1"/>
</dbReference>
<gene>
    <name evidence="8" type="ordered locus">Poras_1578</name>
</gene>
<evidence type="ECO:0000256" key="1">
    <source>
        <dbReference type="ARBA" id="ARBA00004442"/>
    </source>
</evidence>
<keyword evidence="9" id="KW-1185">Reference proteome</keyword>